<dbReference type="PROSITE" id="PS50011">
    <property type="entry name" value="PROTEIN_KINASE_DOM"/>
    <property type="match status" value="1"/>
</dbReference>
<dbReference type="PROSITE" id="PS00108">
    <property type="entry name" value="PROTEIN_KINASE_ST"/>
    <property type="match status" value="1"/>
</dbReference>
<feature type="region of interest" description="Disordered" evidence="5">
    <location>
        <begin position="41"/>
        <end position="87"/>
    </location>
</feature>
<dbReference type="GO" id="GO:0005524">
    <property type="term" value="F:ATP binding"/>
    <property type="evidence" value="ECO:0007669"/>
    <property type="project" value="UniProtKB-UniRule"/>
</dbReference>
<feature type="binding site" evidence="3">
    <location>
        <position position="172"/>
    </location>
    <ligand>
        <name>ATP</name>
        <dbReference type="ChEBI" id="CHEBI:30616"/>
    </ligand>
</feature>
<dbReference type="AlphaFoldDB" id="A0A1Y1YDF7"/>
<keyword evidence="4" id="KW-0723">Serine/threonine-protein kinase</keyword>
<dbReference type="SMART" id="SM00220">
    <property type="entry name" value="S_TKc"/>
    <property type="match status" value="1"/>
</dbReference>
<feature type="compositionally biased region" description="Low complexity" evidence="5">
    <location>
        <begin position="68"/>
        <end position="87"/>
    </location>
</feature>
<dbReference type="STRING" id="1314790.A0A1Y1YDF7"/>
<evidence type="ECO:0000259" key="6">
    <source>
        <dbReference type="PROSITE" id="PS50011"/>
    </source>
</evidence>
<evidence type="ECO:0000256" key="4">
    <source>
        <dbReference type="RuleBase" id="RU000304"/>
    </source>
</evidence>
<keyword evidence="7" id="KW-0418">Kinase</keyword>
<dbReference type="OrthoDB" id="4062651at2759"/>
<feature type="region of interest" description="Disordered" evidence="5">
    <location>
        <begin position="107"/>
        <end position="131"/>
    </location>
</feature>
<sequence>MTAITLPRSNHFLNSNLLPSELASGQFPSISRNGNGECLGDFTSNNKRHYDDKTEKPALKPIDVNHRSSNNSTSSAESSPTSTSSVKSKSSFVGKFVSPAKKIFNSKEPSQSKSISRANSYKSTSSNKGFSDSCTCELTKYGRLDGPVLGKGAWGIVKTIERRSDGKLFAVKQFRSRDSSETPRSYAKTILAEYTIASLLHHQHIIETLDFIVQDGRYYQIMEYCPTDLFSAMKTRKNTLKPEKIDTWFKQVVSAVSYMHKIGVVHRDIKGENILLDAQDNAKLIDFGLADVYKTAFENTPRPSKGKSGSCPYIAPEVHINSKSYDGRKVDSWSLGVLYLTLQLGVFPWQSAVSTDSNYAGYIGRKNCLDRTILNRLTPERSSLVHRLLEPNPELRLSVEEALEHDALKAIPI</sequence>
<reference evidence="7 8" key="1">
    <citation type="submission" date="2016-07" db="EMBL/GenBank/DDBJ databases">
        <title>Pervasive Adenine N6-methylation of Active Genes in Fungi.</title>
        <authorList>
            <consortium name="DOE Joint Genome Institute"/>
            <person name="Mondo S.J."/>
            <person name="Dannebaum R.O."/>
            <person name="Kuo R.C."/>
            <person name="Labutti K."/>
            <person name="Haridas S."/>
            <person name="Kuo A."/>
            <person name="Salamov A."/>
            <person name="Ahrendt S.R."/>
            <person name="Lipzen A."/>
            <person name="Sullivan W."/>
            <person name="Andreopoulos W.B."/>
            <person name="Clum A."/>
            <person name="Lindquist E."/>
            <person name="Daum C."/>
            <person name="Ramamoorthy G.K."/>
            <person name="Gryganskyi A."/>
            <person name="Culley D."/>
            <person name="Magnuson J.K."/>
            <person name="James T.Y."/>
            <person name="O'Malley M.A."/>
            <person name="Stajich J.E."/>
            <person name="Spatafora J.W."/>
            <person name="Visel A."/>
            <person name="Grigoriev I.V."/>
        </authorList>
    </citation>
    <scope>NUCLEOTIDE SEQUENCE [LARGE SCALE GENOMIC DNA]</scope>
    <source>
        <strain evidence="7 8">CBS 931.73</strain>
    </source>
</reference>
<gene>
    <name evidence="7" type="ORF">K493DRAFT_218403</name>
</gene>
<dbReference type="EMBL" id="MCFE01000164">
    <property type="protein sequence ID" value="ORX95953.1"/>
    <property type="molecule type" value="Genomic_DNA"/>
</dbReference>
<dbReference type="PROSITE" id="PS00107">
    <property type="entry name" value="PROTEIN_KINASE_ATP"/>
    <property type="match status" value="1"/>
</dbReference>
<comment type="similarity">
    <text evidence="4">Belongs to the protein kinase superfamily.</text>
</comment>
<dbReference type="Proteomes" id="UP000193498">
    <property type="component" value="Unassembled WGS sequence"/>
</dbReference>
<keyword evidence="1 3" id="KW-0547">Nucleotide-binding</keyword>
<dbReference type="PANTHER" id="PTHR24346:SF51">
    <property type="entry name" value="PAS DOMAIN-CONTAINING SERINE_THREONINE-PROTEIN KINASE"/>
    <property type="match status" value="1"/>
</dbReference>
<feature type="domain" description="Protein kinase" evidence="6">
    <location>
        <begin position="143"/>
        <end position="408"/>
    </location>
</feature>
<keyword evidence="8" id="KW-1185">Reference proteome</keyword>
<evidence type="ECO:0000256" key="3">
    <source>
        <dbReference type="PROSITE-ProRule" id="PRU10141"/>
    </source>
</evidence>
<name>A0A1Y1YDF7_9FUNG</name>
<dbReference type="GO" id="GO:0005829">
    <property type="term" value="C:cytosol"/>
    <property type="evidence" value="ECO:0007669"/>
    <property type="project" value="TreeGrafter"/>
</dbReference>
<comment type="caution">
    <text evidence="7">The sequence shown here is derived from an EMBL/GenBank/DDBJ whole genome shotgun (WGS) entry which is preliminary data.</text>
</comment>
<dbReference type="InParanoid" id="A0A1Y1YDF7"/>
<dbReference type="GO" id="GO:0035556">
    <property type="term" value="P:intracellular signal transduction"/>
    <property type="evidence" value="ECO:0007669"/>
    <property type="project" value="TreeGrafter"/>
</dbReference>
<evidence type="ECO:0000256" key="2">
    <source>
        <dbReference type="ARBA" id="ARBA00022840"/>
    </source>
</evidence>
<protein>
    <submittedName>
        <fullName evidence="7">Kinase-like protein</fullName>
    </submittedName>
</protein>
<dbReference type="InterPro" id="IPR017441">
    <property type="entry name" value="Protein_kinase_ATP_BS"/>
</dbReference>
<proteinExistence type="inferred from homology"/>
<dbReference type="Pfam" id="PF00069">
    <property type="entry name" value="Pkinase"/>
    <property type="match status" value="1"/>
</dbReference>
<dbReference type="GO" id="GO:0005634">
    <property type="term" value="C:nucleus"/>
    <property type="evidence" value="ECO:0007669"/>
    <property type="project" value="TreeGrafter"/>
</dbReference>
<keyword evidence="2 3" id="KW-0067">ATP-binding</keyword>
<dbReference type="GO" id="GO:0045719">
    <property type="term" value="P:negative regulation of glycogen biosynthetic process"/>
    <property type="evidence" value="ECO:0007669"/>
    <property type="project" value="TreeGrafter"/>
</dbReference>
<dbReference type="Gene3D" id="1.10.510.10">
    <property type="entry name" value="Transferase(Phosphotransferase) domain 1"/>
    <property type="match status" value="1"/>
</dbReference>
<evidence type="ECO:0000256" key="5">
    <source>
        <dbReference type="SAM" id="MobiDB-lite"/>
    </source>
</evidence>
<evidence type="ECO:0000313" key="7">
    <source>
        <dbReference type="EMBL" id="ORX95953.1"/>
    </source>
</evidence>
<dbReference type="InterPro" id="IPR008271">
    <property type="entry name" value="Ser/Thr_kinase_AS"/>
</dbReference>
<evidence type="ECO:0000256" key="1">
    <source>
        <dbReference type="ARBA" id="ARBA00022741"/>
    </source>
</evidence>
<dbReference type="PANTHER" id="PTHR24346">
    <property type="entry name" value="MAP/MICROTUBULE AFFINITY-REGULATING KINASE"/>
    <property type="match status" value="1"/>
</dbReference>
<dbReference type="SUPFAM" id="SSF56112">
    <property type="entry name" value="Protein kinase-like (PK-like)"/>
    <property type="match status" value="1"/>
</dbReference>
<keyword evidence="7" id="KW-0808">Transferase</keyword>
<dbReference type="InterPro" id="IPR000719">
    <property type="entry name" value="Prot_kinase_dom"/>
</dbReference>
<organism evidence="7 8">
    <name type="scientific">Basidiobolus meristosporus CBS 931.73</name>
    <dbReference type="NCBI Taxonomy" id="1314790"/>
    <lineage>
        <taxon>Eukaryota</taxon>
        <taxon>Fungi</taxon>
        <taxon>Fungi incertae sedis</taxon>
        <taxon>Zoopagomycota</taxon>
        <taxon>Entomophthoromycotina</taxon>
        <taxon>Basidiobolomycetes</taxon>
        <taxon>Basidiobolales</taxon>
        <taxon>Basidiobolaceae</taxon>
        <taxon>Basidiobolus</taxon>
    </lineage>
</organism>
<feature type="compositionally biased region" description="Basic and acidic residues" evidence="5">
    <location>
        <begin position="48"/>
        <end position="66"/>
    </location>
</feature>
<dbReference type="GO" id="GO:0004674">
    <property type="term" value="F:protein serine/threonine kinase activity"/>
    <property type="evidence" value="ECO:0007669"/>
    <property type="project" value="UniProtKB-KW"/>
</dbReference>
<accession>A0A1Y1YDF7</accession>
<dbReference type="InterPro" id="IPR011009">
    <property type="entry name" value="Kinase-like_dom_sf"/>
</dbReference>
<evidence type="ECO:0000313" key="8">
    <source>
        <dbReference type="Proteomes" id="UP000193498"/>
    </source>
</evidence>